<feature type="binding site" evidence="5">
    <location>
        <position position="326"/>
    </location>
    <ligand>
        <name>substrate</name>
    </ligand>
</feature>
<gene>
    <name evidence="9" type="ORF">WMY93_009873</name>
</gene>
<evidence type="ECO:0000256" key="2">
    <source>
        <dbReference type="ARBA" id="ARBA00012255"/>
    </source>
</evidence>
<feature type="binding site" evidence="5">
    <location>
        <position position="367"/>
    </location>
    <ligand>
        <name>substrate</name>
    </ligand>
</feature>
<dbReference type="InterPro" id="IPR007724">
    <property type="entry name" value="Poly_GlycHdrlase"/>
</dbReference>
<accession>A0AAW0PEL8</accession>
<dbReference type="PANTHER" id="PTHR12837:SF8">
    <property type="entry name" value="POLY(ADP-RIBOSE) GLYCOHYDROLASE"/>
    <property type="match status" value="1"/>
</dbReference>
<dbReference type="Proteomes" id="UP001460270">
    <property type="component" value="Unassembled WGS sequence"/>
</dbReference>
<dbReference type="InterPro" id="IPR046372">
    <property type="entry name" value="PARG_cat_C"/>
</dbReference>
<dbReference type="GO" id="GO:0004649">
    <property type="term" value="F:poly(ADP-ribose) glycohydrolase activity"/>
    <property type="evidence" value="ECO:0007669"/>
    <property type="project" value="UniProtKB-EC"/>
</dbReference>
<dbReference type="EMBL" id="JBBPFD010000007">
    <property type="protein sequence ID" value="KAK7918589.1"/>
    <property type="molecule type" value="Genomic_DNA"/>
</dbReference>
<feature type="active site" evidence="4">
    <location>
        <position position="328"/>
    </location>
</feature>
<evidence type="ECO:0000256" key="5">
    <source>
        <dbReference type="PIRSR" id="PIRSR607724-2"/>
    </source>
</evidence>
<dbReference type="GO" id="GO:0005634">
    <property type="term" value="C:nucleus"/>
    <property type="evidence" value="ECO:0007669"/>
    <property type="project" value="TreeGrafter"/>
</dbReference>
<comment type="caution">
    <text evidence="9">The sequence shown here is derived from an EMBL/GenBank/DDBJ whole genome shotgun (WGS) entry which is preliminary data.</text>
</comment>
<dbReference type="PANTHER" id="PTHR12837">
    <property type="entry name" value="POLY ADP-RIBOSE GLYCOHYDROLASE"/>
    <property type="match status" value="1"/>
</dbReference>
<dbReference type="AlphaFoldDB" id="A0AAW0PEL8"/>
<feature type="domain" description="PARG helical" evidence="8">
    <location>
        <begin position="155"/>
        <end position="271"/>
    </location>
</feature>
<comment type="similarity">
    <text evidence="1">Belongs to the poly(ADP-ribose) glycohydrolase family.</text>
</comment>
<evidence type="ECO:0000313" key="9">
    <source>
        <dbReference type="EMBL" id="KAK7918589.1"/>
    </source>
</evidence>
<evidence type="ECO:0000256" key="3">
    <source>
        <dbReference type="ARBA" id="ARBA00022801"/>
    </source>
</evidence>
<keyword evidence="10" id="KW-1185">Reference proteome</keyword>
<sequence>MCQRKRKISSRSDGKPRVKITDFFSSSSVKRSRVDISDGSEEEEAGSPEVDVKWLGTPIEELKRRPECGAALPKLRNDLERHTVMIRTDLLRPGSLPVPHPSAFHDVWDDVHVKCLLHQEPVSSQRPELHLRYNASYAKKWDFTALFLYCTKVLDPDSAEHLFESVLPEMVQLALRAPKLITKPVPLLKRGMNHSISLSQEQISCLLSNAFFCTFPRRNSRKTEYYNYPDINFFRLFESSSSRKIEKLKTLMCYFKTVTEQMPNGVVTFTRRCLENPVDWKSSQKRLTRLHITCEGTIEDDGYGMLQVDFANQFVGGGVTSLGLVQEEIRFLINPELIVSRLFTEALDHNECLVITGTQQFSKYTGYAQTYRWAGRHHDPLPETTGRGDAQRSWPSTRFSSRVLWSSSNQRKSTENSIRRIVASLGRRRSLTVSPLWPLETGAVECWRRRSTQSAAPDVRSCRGGSRRGLFHLRRRAAHVRRAQTPPLPLSAAGHRR</sequence>
<name>A0AAW0PEL8_9GOBI</name>
<feature type="domain" description="PARG catalytic Macro" evidence="7">
    <location>
        <begin position="279"/>
        <end position="383"/>
    </location>
</feature>
<evidence type="ECO:0000259" key="8">
    <source>
        <dbReference type="Pfam" id="PF20811"/>
    </source>
</evidence>
<feature type="region of interest" description="Disordered" evidence="6">
    <location>
        <begin position="26"/>
        <end position="48"/>
    </location>
</feature>
<feature type="active site" evidence="4">
    <location>
        <position position="309"/>
    </location>
</feature>
<protein>
    <recommendedName>
        <fullName evidence="2">poly(ADP-ribose) glycohydrolase</fullName>
        <ecNumber evidence="2">3.2.1.143</ecNumber>
    </recommendedName>
</protein>
<dbReference type="EC" id="3.2.1.143" evidence="2"/>
<reference evidence="10" key="1">
    <citation type="submission" date="2024-04" db="EMBL/GenBank/DDBJ databases">
        <title>Salinicola lusitanus LLJ914,a marine bacterium isolated from the Okinawa Trough.</title>
        <authorList>
            <person name="Li J."/>
        </authorList>
    </citation>
    <scope>NUCLEOTIDE SEQUENCE [LARGE SCALE GENOMIC DNA]</scope>
</reference>
<dbReference type="GO" id="GO:0005975">
    <property type="term" value="P:carbohydrate metabolic process"/>
    <property type="evidence" value="ECO:0007669"/>
    <property type="project" value="InterPro"/>
</dbReference>
<proteinExistence type="inferred from homology"/>
<feature type="binding site" evidence="5">
    <location>
        <position position="312"/>
    </location>
    <ligand>
        <name>substrate</name>
    </ligand>
</feature>
<evidence type="ECO:0000259" key="7">
    <source>
        <dbReference type="Pfam" id="PF05028"/>
    </source>
</evidence>
<dbReference type="GO" id="GO:0009225">
    <property type="term" value="P:nucleotide-sugar metabolic process"/>
    <property type="evidence" value="ECO:0007669"/>
    <property type="project" value="TreeGrafter"/>
</dbReference>
<evidence type="ECO:0000313" key="10">
    <source>
        <dbReference type="Proteomes" id="UP001460270"/>
    </source>
</evidence>
<dbReference type="GO" id="GO:0006282">
    <property type="term" value="P:regulation of DNA repair"/>
    <property type="evidence" value="ECO:0007669"/>
    <property type="project" value="InterPro"/>
</dbReference>
<organism evidence="9 10">
    <name type="scientific">Mugilogobius chulae</name>
    <name type="common">yellowstripe goby</name>
    <dbReference type="NCBI Taxonomy" id="88201"/>
    <lineage>
        <taxon>Eukaryota</taxon>
        <taxon>Metazoa</taxon>
        <taxon>Chordata</taxon>
        <taxon>Craniata</taxon>
        <taxon>Vertebrata</taxon>
        <taxon>Euteleostomi</taxon>
        <taxon>Actinopterygii</taxon>
        <taxon>Neopterygii</taxon>
        <taxon>Teleostei</taxon>
        <taxon>Neoteleostei</taxon>
        <taxon>Acanthomorphata</taxon>
        <taxon>Gobiaria</taxon>
        <taxon>Gobiiformes</taxon>
        <taxon>Gobioidei</taxon>
        <taxon>Gobiidae</taxon>
        <taxon>Gobionellinae</taxon>
        <taxon>Mugilogobius</taxon>
    </lineage>
</organism>
<dbReference type="Pfam" id="PF20811">
    <property type="entry name" value="PARG_cat_N"/>
    <property type="match status" value="1"/>
</dbReference>
<evidence type="ECO:0000256" key="6">
    <source>
        <dbReference type="SAM" id="MobiDB-lite"/>
    </source>
</evidence>
<dbReference type="Pfam" id="PF05028">
    <property type="entry name" value="PARG_cat_C"/>
    <property type="match status" value="1"/>
</dbReference>
<dbReference type="InterPro" id="IPR048362">
    <property type="entry name" value="PARG_helical"/>
</dbReference>
<evidence type="ECO:0000256" key="1">
    <source>
        <dbReference type="ARBA" id="ARBA00009545"/>
    </source>
</evidence>
<evidence type="ECO:0000256" key="4">
    <source>
        <dbReference type="PIRSR" id="PIRSR607724-1"/>
    </source>
</evidence>
<feature type="active site" evidence="4">
    <location>
        <position position="327"/>
    </location>
</feature>
<dbReference type="GO" id="GO:0005737">
    <property type="term" value="C:cytoplasm"/>
    <property type="evidence" value="ECO:0007669"/>
    <property type="project" value="TreeGrafter"/>
</dbReference>
<keyword evidence="3" id="KW-0378">Hydrolase</keyword>
<dbReference type="GO" id="GO:1990966">
    <property type="term" value="P:ATP generation from poly-ADP-D-ribose"/>
    <property type="evidence" value="ECO:0007669"/>
    <property type="project" value="TreeGrafter"/>
</dbReference>